<gene>
    <name evidence="1" type="ORF">CPELLU_LOCUS10198</name>
</gene>
<keyword evidence="2" id="KW-1185">Reference proteome</keyword>
<evidence type="ECO:0000313" key="1">
    <source>
        <dbReference type="EMBL" id="CAG8669463.1"/>
    </source>
</evidence>
<dbReference type="AlphaFoldDB" id="A0A9N9E9J3"/>
<accession>A0A9N9E9J3</accession>
<reference evidence="1" key="1">
    <citation type="submission" date="2021-06" db="EMBL/GenBank/DDBJ databases">
        <authorList>
            <person name="Kallberg Y."/>
            <person name="Tangrot J."/>
            <person name="Rosling A."/>
        </authorList>
    </citation>
    <scope>NUCLEOTIDE SEQUENCE</scope>
    <source>
        <strain evidence="1">FL966</strain>
    </source>
</reference>
<protein>
    <submittedName>
        <fullName evidence="1">17864_t:CDS:1</fullName>
    </submittedName>
</protein>
<dbReference type="Proteomes" id="UP000789759">
    <property type="component" value="Unassembled WGS sequence"/>
</dbReference>
<dbReference type="EMBL" id="CAJVQA010008290">
    <property type="protein sequence ID" value="CAG8669463.1"/>
    <property type="molecule type" value="Genomic_DNA"/>
</dbReference>
<sequence>MGSGSKSESALLQIVKAKCFIVKAEEFKAYRQLQNVNINNKIAVETITYKDYREDKLTTTIWAKIY</sequence>
<organism evidence="1 2">
    <name type="scientific">Cetraspora pellucida</name>
    <dbReference type="NCBI Taxonomy" id="1433469"/>
    <lineage>
        <taxon>Eukaryota</taxon>
        <taxon>Fungi</taxon>
        <taxon>Fungi incertae sedis</taxon>
        <taxon>Mucoromycota</taxon>
        <taxon>Glomeromycotina</taxon>
        <taxon>Glomeromycetes</taxon>
        <taxon>Diversisporales</taxon>
        <taxon>Gigasporaceae</taxon>
        <taxon>Cetraspora</taxon>
    </lineage>
</organism>
<name>A0A9N9E9J3_9GLOM</name>
<proteinExistence type="predicted"/>
<evidence type="ECO:0000313" key="2">
    <source>
        <dbReference type="Proteomes" id="UP000789759"/>
    </source>
</evidence>
<comment type="caution">
    <text evidence="1">The sequence shown here is derived from an EMBL/GenBank/DDBJ whole genome shotgun (WGS) entry which is preliminary data.</text>
</comment>